<evidence type="ECO:0000313" key="1">
    <source>
        <dbReference type="EMBL" id="CAG8820856.1"/>
    </source>
</evidence>
<feature type="non-terminal residue" evidence="1">
    <location>
        <position position="1"/>
    </location>
</feature>
<reference evidence="1" key="1">
    <citation type="submission" date="2021-06" db="EMBL/GenBank/DDBJ databases">
        <authorList>
            <person name="Kallberg Y."/>
            <person name="Tangrot J."/>
            <person name="Rosling A."/>
        </authorList>
    </citation>
    <scope>NUCLEOTIDE SEQUENCE</scope>
    <source>
        <strain evidence="1">MA461A</strain>
    </source>
</reference>
<name>A0ACA9S2G7_9GLOM</name>
<organism evidence="1 2">
    <name type="scientific">Racocetra persica</name>
    <dbReference type="NCBI Taxonomy" id="160502"/>
    <lineage>
        <taxon>Eukaryota</taxon>
        <taxon>Fungi</taxon>
        <taxon>Fungi incertae sedis</taxon>
        <taxon>Mucoromycota</taxon>
        <taxon>Glomeromycotina</taxon>
        <taxon>Glomeromycetes</taxon>
        <taxon>Diversisporales</taxon>
        <taxon>Gigasporaceae</taxon>
        <taxon>Racocetra</taxon>
    </lineage>
</organism>
<evidence type="ECO:0000313" key="2">
    <source>
        <dbReference type="Proteomes" id="UP000789920"/>
    </source>
</evidence>
<feature type="non-terminal residue" evidence="1">
    <location>
        <position position="90"/>
    </location>
</feature>
<dbReference type="EMBL" id="CAJVQC010084167">
    <property type="protein sequence ID" value="CAG8820856.1"/>
    <property type="molecule type" value="Genomic_DNA"/>
</dbReference>
<proteinExistence type="predicted"/>
<sequence length="90" mass="10509">KPEKYELDIELHDKTINVDDNAAMILEDLSAENNLNILMDKDIIKMVKDEFRDNETDDKDNDEEEPPSLKTITEAIEALEKVIRYQEDLD</sequence>
<keyword evidence="2" id="KW-1185">Reference proteome</keyword>
<gene>
    <name evidence="1" type="ORF">RPERSI_LOCUS25447</name>
</gene>
<comment type="caution">
    <text evidence="1">The sequence shown here is derived from an EMBL/GenBank/DDBJ whole genome shotgun (WGS) entry which is preliminary data.</text>
</comment>
<dbReference type="Proteomes" id="UP000789920">
    <property type="component" value="Unassembled WGS sequence"/>
</dbReference>
<protein>
    <submittedName>
        <fullName evidence="1">6798_t:CDS:1</fullName>
    </submittedName>
</protein>
<accession>A0ACA9S2G7</accession>